<dbReference type="InterPro" id="IPR036909">
    <property type="entry name" value="Cyt_c-like_dom_sf"/>
</dbReference>
<dbReference type="STRING" id="1069081.SAMN05660197_1357"/>
<dbReference type="GO" id="GO:0020037">
    <property type="term" value="F:heme binding"/>
    <property type="evidence" value="ECO:0007669"/>
    <property type="project" value="InterPro"/>
</dbReference>
<dbReference type="Proteomes" id="UP000192602">
    <property type="component" value="Unassembled WGS sequence"/>
</dbReference>
<reference evidence="2" key="1">
    <citation type="submission" date="2017-04" db="EMBL/GenBank/DDBJ databases">
        <authorList>
            <person name="Varghese N."/>
            <person name="Submissions S."/>
        </authorList>
    </citation>
    <scope>NUCLEOTIDE SEQUENCE [LARGE SCALE GENOMIC DNA]</scope>
    <source>
        <strain evidence="2">DSM 16512</strain>
    </source>
</reference>
<protein>
    <recommendedName>
        <fullName evidence="3">Cytochrome c domain-containing protein</fullName>
    </recommendedName>
</protein>
<evidence type="ECO:0008006" key="3">
    <source>
        <dbReference type="Google" id="ProtNLM"/>
    </source>
</evidence>
<organism evidence="1 2">
    <name type="scientific">Nitratiruptor tergarcus DSM 16512</name>
    <dbReference type="NCBI Taxonomy" id="1069081"/>
    <lineage>
        <taxon>Bacteria</taxon>
        <taxon>Pseudomonadati</taxon>
        <taxon>Campylobacterota</taxon>
        <taxon>Epsilonproteobacteria</taxon>
        <taxon>Nautiliales</taxon>
        <taxon>Nitratiruptoraceae</taxon>
        <taxon>Nitratiruptor</taxon>
    </lineage>
</organism>
<dbReference type="EMBL" id="FWWZ01000001">
    <property type="protein sequence ID" value="SMC09540.1"/>
    <property type="molecule type" value="Genomic_DNA"/>
</dbReference>
<dbReference type="GO" id="GO:0009055">
    <property type="term" value="F:electron transfer activity"/>
    <property type="evidence" value="ECO:0007669"/>
    <property type="project" value="InterPro"/>
</dbReference>
<dbReference type="SUPFAM" id="SSF46626">
    <property type="entry name" value="Cytochrome c"/>
    <property type="match status" value="1"/>
</dbReference>
<dbReference type="RefSeq" id="WP_084275762.1">
    <property type="nucleotide sequence ID" value="NZ_AP026671.1"/>
</dbReference>
<keyword evidence="2" id="KW-1185">Reference proteome</keyword>
<dbReference type="OrthoDB" id="5373006at2"/>
<sequence length="109" mass="12352">MRYIITGIFLLSVYTFGYSSKGMNAYKKLCSLCHGPAFKGAAMLNSDEWDAMFANGAKKLRTLHKEFPKALKKLNSSYFKRRGKYLHKFLHNNGRDFGVVRSCDGLNCG</sequence>
<dbReference type="AlphaFoldDB" id="A0A1W1WU36"/>
<name>A0A1W1WU36_9BACT</name>
<evidence type="ECO:0000313" key="2">
    <source>
        <dbReference type="Proteomes" id="UP000192602"/>
    </source>
</evidence>
<evidence type="ECO:0000313" key="1">
    <source>
        <dbReference type="EMBL" id="SMC09540.1"/>
    </source>
</evidence>
<gene>
    <name evidence="1" type="ORF">SAMN05660197_1357</name>
</gene>
<accession>A0A1W1WU36</accession>
<proteinExistence type="predicted"/>